<dbReference type="InterPro" id="IPR021149">
    <property type="entry name" value="OligosaccharylTrfase_OST3/OST6"/>
</dbReference>
<organism evidence="11 12">
    <name type="scientific">Pachysolen tannophilus NRRL Y-2460</name>
    <dbReference type="NCBI Taxonomy" id="669874"/>
    <lineage>
        <taxon>Eukaryota</taxon>
        <taxon>Fungi</taxon>
        <taxon>Dikarya</taxon>
        <taxon>Ascomycota</taxon>
        <taxon>Saccharomycotina</taxon>
        <taxon>Pichiomycetes</taxon>
        <taxon>Pachysolenaceae</taxon>
        <taxon>Pachysolen</taxon>
    </lineage>
</organism>
<comment type="function">
    <text evidence="1">Subunit of the oligosaccharyl transferase (OST) complex that catalyzes the initial transfer of a defined glycan (Glc(3)Man(9)GlcNAc(2) in eukaryotes) from the lipid carrier dolichol-pyrophosphate to an asparagine residue within an Asn-X-Ser/Thr consensus motif in nascent polypeptide chains, the first step in protein N-glycosylation. N-glycosylation occurs cotranslationally and the complex associates with the Sec61 complex at the channel-forming translocon complex that mediates protein translocation across the endoplasmic reticulum (ER). All subunits are required for a maximal enzyme activity.</text>
</comment>
<dbReference type="GO" id="GO:0008250">
    <property type="term" value="C:oligosaccharyltransferase complex"/>
    <property type="evidence" value="ECO:0007669"/>
    <property type="project" value="TreeGrafter"/>
</dbReference>
<dbReference type="EMBL" id="KV454012">
    <property type="protein sequence ID" value="ODV97293.1"/>
    <property type="molecule type" value="Genomic_DNA"/>
</dbReference>
<evidence type="ECO:0000256" key="8">
    <source>
        <dbReference type="ARBA" id="ARBA00023136"/>
    </source>
</evidence>
<feature type="transmembrane region" description="Helical" evidence="9">
    <location>
        <begin position="288"/>
        <end position="305"/>
    </location>
</feature>
<feature type="chain" id="PRO_5009163422" evidence="10">
    <location>
        <begin position="28"/>
        <end position="353"/>
    </location>
</feature>
<dbReference type="Pfam" id="PF04756">
    <property type="entry name" value="OST3_OST6"/>
    <property type="match status" value="1"/>
</dbReference>
<keyword evidence="5 10" id="KW-0732">Signal</keyword>
<evidence type="ECO:0000256" key="3">
    <source>
        <dbReference type="ARBA" id="ARBA00009561"/>
    </source>
</evidence>
<accession>A0A1E4TZU3</accession>
<comment type="similarity">
    <text evidence="3">Belongs to the OST3/OST6 family.</text>
</comment>
<keyword evidence="7 9" id="KW-1133">Transmembrane helix</keyword>
<keyword evidence="4 9" id="KW-0812">Transmembrane</keyword>
<evidence type="ECO:0000256" key="2">
    <source>
        <dbReference type="ARBA" id="ARBA00004477"/>
    </source>
</evidence>
<dbReference type="Proteomes" id="UP000094236">
    <property type="component" value="Unassembled WGS sequence"/>
</dbReference>
<dbReference type="STRING" id="669874.A0A1E4TZU3"/>
<evidence type="ECO:0000256" key="9">
    <source>
        <dbReference type="SAM" id="Phobius"/>
    </source>
</evidence>
<comment type="subcellular location">
    <subcellularLocation>
        <location evidence="2">Endoplasmic reticulum membrane</location>
        <topology evidence="2">Multi-pass membrane protein</topology>
    </subcellularLocation>
</comment>
<dbReference type="GO" id="GO:0018279">
    <property type="term" value="P:protein N-linked glycosylation via asparagine"/>
    <property type="evidence" value="ECO:0007669"/>
    <property type="project" value="TreeGrafter"/>
</dbReference>
<feature type="transmembrane region" description="Helical" evidence="9">
    <location>
        <begin position="317"/>
        <end position="338"/>
    </location>
</feature>
<feature type="transmembrane region" description="Helical" evidence="9">
    <location>
        <begin position="206"/>
        <end position="223"/>
    </location>
</feature>
<evidence type="ECO:0000256" key="1">
    <source>
        <dbReference type="ARBA" id="ARBA00002791"/>
    </source>
</evidence>
<reference evidence="12" key="1">
    <citation type="submission" date="2016-05" db="EMBL/GenBank/DDBJ databases">
        <title>Comparative genomics of biotechnologically important yeasts.</title>
        <authorList>
            <consortium name="DOE Joint Genome Institute"/>
            <person name="Riley R."/>
            <person name="Haridas S."/>
            <person name="Wolfe K.H."/>
            <person name="Lopes M.R."/>
            <person name="Hittinger C.T."/>
            <person name="Goker M."/>
            <person name="Salamov A."/>
            <person name="Wisecaver J."/>
            <person name="Long T.M."/>
            <person name="Aerts A.L."/>
            <person name="Barry K."/>
            <person name="Choi C."/>
            <person name="Clum A."/>
            <person name="Coughlan A.Y."/>
            <person name="Deshpande S."/>
            <person name="Douglass A.P."/>
            <person name="Hanson S.J."/>
            <person name="Klenk H.-P."/>
            <person name="Labutti K."/>
            <person name="Lapidus A."/>
            <person name="Lindquist E."/>
            <person name="Lipzen A."/>
            <person name="Meier-Kolthoff J.P."/>
            <person name="Ohm R.A."/>
            <person name="Otillar R.P."/>
            <person name="Pangilinan J."/>
            <person name="Peng Y."/>
            <person name="Rokas A."/>
            <person name="Rosa C.A."/>
            <person name="Scheuner C."/>
            <person name="Sibirny A.A."/>
            <person name="Slot J.C."/>
            <person name="Stielow J.B."/>
            <person name="Sun H."/>
            <person name="Kurtzman C.P."/>
            <person name="Blackwell M."/>
            <person name="Grigoriev I.V."/>
            <person name="Jeffries T.W."/>
        </authorList>
    </citation>
    <scope>NUCLEOTIDE SEQUENCE [LARGE SCALE GENOMIC DNA]</scope>
    <source>
        <strain evidence="12">NRRL Y-2460</strain>
    </source>
</reference>
<evidence type="ECO:0000256" key="10">
    <source>
        <dbReference type="SAM" id="SignalP"/>
    </source>
</evidence>
<gene>
    <name evidence="11" type="ORF">PACTADRAFT_15773</name>
</gene>
<keyword evidence="8 9" id="KW-0472">Membrane</keyword>
<feature type="transmembrane region" description="Helical" evidence="9">
    <location>
        <begin position="235"/>
        <end position="254"/>
    </location>
</feature>
<dbReference type="OrthoDB" id="67566at2759"/>
<dbReference type="InterPro" id="IPR036249">
    <property type="entry name" value="Thioredoxin-like_sf"/>
</dbReference>
<dbReference type="PANTHER" id="PTHR12692:SF0">
    <property type="entry name" value="GH11935P"/>
    <property type="match status" value="1"/>
</dbReference>
<evidence type="ECO:0000256" key="6">
    <source>
        <dbReference type="ARBA" id="ARBA00022824"/>
    </source>
</evidence>
<dbReference type="PANTHER" id="PTHR12692">
    <property type="entry name" value="DOLICHYL-DIPHOSPHOOLIGOSACCHARIDE--PROTEIN GLYCOSYLTRANSFERASE-RELATED"/>
    <property type="match status" value="1"/>
</dbReference>
<sequence length="353" mass="40640">MKNFCQGQFSIIRILTILLILCSSVCAYTSKDLDKIISKSKNNIIKITDKNYNKILNNERKDYHIAVYLTASSPRVGCALCNEFQPIYTILANSFAENLKKLNEQERLELNKNGGDKIFFAIADFSDNMEFFTKLSLNNVPKLFYFHPTNSNLKDNNDNLHNNFDEYAFTTGDQTTALANWLISNTPIKIPPKLFQIIQPLDYSKIITRLIIIISIIIIIYKFSTKFNKIVYSKAIYQSISIITIILFTCGYMFNQIRMTPYTKTNNDGSFTYFVSGHQAQLGVETQIISGIYAILFVSISFLLNKVNQIKNLKIKFLTVVIMVFTIFISYAVLVNIYHLKHGAYPFYILKFF</sequence>
<evidence type="ECO:0000313" key="11">
    <source>
        <dbReference type="EMBL" id="ODV97293.1"/>
    </source>
</evidence>
<keyword evidence="6" id="KW-0256">Endoplasmic reticulum</keyword>
<dbReference type="Gene3D" id="3.40.30.10">
    <property type="entry name" value="Glutaredoxin"/>
    <property type="match status" value="1"/>
</dbReference>
<protein>
    <submittedName>
        <fullName evidence="11">Uncharacterized protein</fullName>
    </submittedName>
</protein>
<name>A0A1E4TZU3_PACTA</name>
<keyword evidence="12" id="KW-1185">Reference proteome</keyword>
<dbReference type="SUPFAM" id="SSF52833">
    <property type="entry name" value="Thioredoxin-like"/>
    <property type="match status" value="1"/>
</dbReference>
<evidence type="ECO:0000313" key="12">
    <source>
        <dbReference type="Proteomes" id="UP000094236"/>
    </source>
</evidence>
<feature type="signal peptide" evidence="10">
    <location>
        <begin position="1"/>
        <end position="27"/>
    </location>
</feature>
<dbReference type="AlphaFoldDB" id="A0A1E4TZU3"/>
<evidence type="ECO:0000256" key="7">
    <source>
        <dbReference type="ARBA" id="ARBA00022989"/>
    </source>
</evidence>
<evidence type="ECO:0000256" key="4">
    <source>
        <dbReference type="ARBA" id="ARBA00022692"/>
    </source>
</evidence>
<proteinExistence type="inferred from homology"/>
<evidence type="ECO:0000256" key="5">
    <source>
        <dbReference type="ARBA" id="ARBA00022729"/>
    </source>
</evidence>